<reference evidence="3" key="1">
    <citation type="submission" date="2016-02" db="EMBL/GenBank/DDBJ databases">
        <title>Draft genome sequence of Microdochium bolleyi, a fungal endophyte of beachgrass.</title>
        <authorList>
            <consortium name="DOE Joint Genome Institute"/>
            <person name="David A.S."/>
            <person name="May G."/>
            <person name="Haridas S."/>
            <person name="Lim J."/>
            <person name="Wang M."/>
            <person name="Labutti K."/>
            <person name="Lipzen A."/>
            <person name="Barry K."/>
            <person name="Grigoriev I.V."/>
        </authorList>
    </citation>
    <scope>NUCLEOTIDE SEQUENCE [LARGE SCALE GENOMIC DNA]</scope>
    <source>
        <strain evidence="3">J235TASD1</strain>
    </source>
</reference>
<dbReference type="OrthoDB" id="5003643at2759"/>
<dbReference type="Proteomes" id="UP000070501">
    <property type="component" value="Unassembled WGS sequence"/>
</dbReference>
<dbReference type="EMBL" id="KQ964273">
    <property type="protein sequence ID" value="KXJ85847.1"/>
    <property type="molecule type" value="Genomic_DNA"/>
</dbReference>
<keyword evidence="1" id="KW-0732">Signal</keyword>
<protein>
    <submittedName>
        <fullName evidence="2">Uncharacterized protein</fullName>
    </submittedName>
</protein>
<dbReference type="AlphaFoldDB" id="A0A136ILJ3"/>
<sequence>MHVSLLALAVLAFCNAASAVEISMTITTGGSIAPVVFTSVTGDAGDHHPFGYFVDGCKVRDNIREVCIDSSRRRAHVIWTNGVRQCLNLTRRDQVQDGRNHYEYITYTGVGCSW</sequence>
<evidence type="ECO:0000256" key="1">
    <source>
        <dbReference type="SAM" id="SignalP"/>
    </source>
</evidence>
<keyword evidence="3" id="KW-1185">Reference proteome</keyword>
<feature type="chain" id="PRO_5007292811" evidence="1">
    <location>
        <begin position="20"/>
        <end position="114"/>
    </location>
</feature>
<feature type="signal peptide" evidence="1">
    <location>
        <begin position="1"/>
        <end position="19"/>
    </location>
</feature>
<accession>A0A136ILJ3</accession>
<evidence type="ECO:0000313" key="3">
    <source>
        <dbReference type="Proteomes" id="UP000070501"/>
    </source>
</evidence>
<dbReference type="InParanoid" id="A0A136ILJ3"/>
<gene>
    <name evidence="2" type="ORF">Micbo1qcDRAFT_209559</name>
</gene>
<proteinExistence type="predicted"/>
<name>A0A136ILJ3_9PEZI</name>
<organism evidence="2 3">
    <name type="scientific">Microdochium bolleyi</name>
    <dbReference type="NCBI Taxonomy" id="196109"/>
    <lineage>
        <taxon>Eukaryota</taxon>
        <taxon>Fungi</taxon>
        <taxon>Dikarya</taxon>
        <taxon>Ascomycota</taxon>
        <taxon>Pezizomycotina</taxon>
        <taxon>Sordariomycetes</taxon>
        <taxon>Xylariomycetidae</taxon>
        <taxon>Xylariales</taxon>
        <taxon>Microdochiaceae</taxon>
        <taxon>Microdochium</taxon>
    </lineage>
</organism>
<evidence type="ECO:0000313" key="2">
    <source>
        <dbReference type="EMBL" id="KXJ85847.1"/>
    </source>
</evidence>